<protein>
    <recommendedName>
        <fullName evidence="3">Lipoprotein</fullName>
    </recommendedName>
</protein>
<dbReference type="Proteomes" id="UP001374803">
    <property type="component" value="Chromosome"/>
</dbReference>
<name>A0ABZ2L1L9_9BACT</name>
<dbReference type="EMBL" id="CP089983">
    <property type="protein sequence ID" value="WXB03146.1"/>
    <property type="molecule type" value="Genomic_DNA"/>
</dbReference>
<proteinExistence type="predicted"/>
<evidence type="ECO:0000313" key="2">
    <source>
        <dbReference type="Proteomes" id="UP001374803"/>
    </source>
</evidence>
<evidence type="ECO:0000313" key="1">
    <source>
        <dbReference type="EMBL" id="WXB03146.1"/>
    </source>
</evidence>
<dbReference type="PROSITE" id="PS51257">
    <property type="entry name" value="PROKAR_LIPOPROTEIN"/>
    <property type="match status" value="1"/>
</dbReference>
<organism evidence="1 2">
    <name type="scientific">Pendulispora rubella</name>
    <dbReference type="NCBI Taxonomy" id="2741070"/>
    <lineage>
        <taxon>Bacteria</taxon>
        <taxon>Pseudomonadati</taxon>
        <taxon>Myxococcota</taxon>
        <taxon>Myxococcia</taxon>
        <taxon>Myxococcales</taxon>
        <taxon>Sorangiineae</taxon>
        <taxon>Pendulisporaceae</taxon>
        <taxon>Pendulispora</taxon>
    </lineage>
</organism>
<accession>A0ABZ2L1L9</accession>
<evidence type="ECO:0008006" key="3">
    <source>
        <dbReference type="Google" id="ProtNLM"/>
    </source>
</evidence>
<sequence>MKLCGPFFTLAVALSLLSGCRSQTIDNQANVARYEANMEAHREIAYATCADGNAIGVNCGLITKHVGNEEFRSKFREKHCAEPTTEEKCQLLFQRLVDAELAKRYFAADSQAVIMTCDLHPAECDDPLVYERYLLDSHNAHVREKHAKRVNAIEEEREQRQAEHTRQAVEGSMAVISAAGQITSEIDYQKHGGTKCHSYPNVFSGAVTYCKSR</sequence>
<gene>
    <name evidence="1" type="ORF">LVJ94_40350</name>
</gene>
<keyword evidence="2" id="KW-1185">Reference proteome</keyword>
<dbReference type="RefSeq" id="WP_394832773.1">
    <property type="nucleotide sequence ID" value="NZ_CP089929.1"/>
</dbReference>
<reference evidence="1" key="1">
    <citation type="submission" date="2021-12" db="EMBL/GenBank/DDBJ databases">
        <title>Discovery of the Pendulisporaceae a myxobacterial family with distinct sporulation behavior and unique specialized metabolism.</title>
        <authorList>
            <person name="Garcia R."/>
            <person name="Popoff A."/>
            <person name="Bader C.D."/>
            <person name="Loehr J."/>
            <person name="Walesch S."/>
            <person name="Walt C."/>
            <person name="Boldt J."/>
            <person name="Bunk B."/>
            <person name="Haeckl F.J.F.P.J."/>
            <person name="Gunesch A.P."/>
            <person name="Birkelbach J."/>
            <person name="Nuebel U."/>
            <person name="Pietschmann T."/>
            <person name="Bach T."/>
            <person name="Mueller R."/>
        </authorList>
    </citation>
    <scope>NUCLEOTIDE SEQUENCE</scope>
    <source>
        <strain evidence="1">MSr11367</strain>
    </source>
</reference>